<feature type="region of interest" description="Disordered" evidence="1">
    <location>
        <begin position="363"/>
        <end position="384"/>
    </location>
</feature>
<feature type="compositionally biased region" description="Basic and acidic residues" evidence="1">
    <location>
        <begin position="35"/>
        <end position="44"/>
    </location>
</feature>
<proteinExistence type="predicted"/>
<dbReference type="AlphaFoldDB" id="A0A8K0LA54"/>
<feature type="compositionally biased region" description="Polar residues" evidence="1">
    <location>
        <begin position="677"/>
        <end position="696"/>
    </location>
</feature>
<dbReference type="EMBL" id="JAESVG020000001">
    <property type="protein sequence ID" value="KAG8630903.1"/>
    <property type="molecule type" value="Genomic_DNA"/>
</dbReference>
<dbReference type="Proteomes" id="UP000809789">
    <property type="component" value="Unassembled WGS sequence"/>
</dbReference>
<feature type="signal peptide" evidence="2">
    <location>
        <begin position="1"/>
        <end position="21"/>
    </location>
</feature>
<protein>
    <submittedName>
        <fullName evidence="3">Uncharacterized protein</fullName>
    </submittedName>
</protein>
<evidence type="ECO:0000313" key="3">
    <source>
        <dbReference type="EMBL" id="KAG8630903.1"/>
    </source>
</evidence>
<sequence length="710" mass="78320">MKVLRSCLLVVFPAVFSSIKADIFAADGRALTDGTSDRPYKPGEARNSPRATPEAAPDPQLDNDTPSIRVISVIKRWQPPVPTGPPAARFENDPTTIFPPAVRTALDAKFATLVSNTQIVDIFPQLSGSPPELQAVVLFLLGAPDELALRTAAFAQKRSGPSMKRLMGAAQVMGKDVSIVLWDLFAVSQVSLGSASLTEITVDAVHNMMTILDQKPYTIGTCDVKTQECRVNGHSQQDGQNSDTVRCSGERHSCKVDGDRCGTVAHSNQDQSITICHSPRRELHGLVNGRGIWQGPWLNHVSTGRNQQSTSNLTCSALVANRLTACNSQHFWYDHCRARFASQADSAPGRPPKAQLGPHHELYTRHHKPGRDDHDRKKHHKDHGDPYEKACIAYASANTQKCMGRAIEWENICTSTWRIFEGIEKADLSNDTHTAMPRPYHGFQPPKNSSTPIASATGDDSAAEWSALRLPDLPDRPAKKFCQTSKFELEQARCKKIPFERKHFNAACKAEVEFWYWMCETRFIVGQGAAAGETKACEATERVDAMKCKGRPGKHGHERKICEFMATAARHKCQALIEDRSRVLPNNGTIPESPASNITMPTWPTDEKRCECDARRCRIESQQCHHKHLSHHWKHYCINLTNAWFHGCRAAFYGKIDTNSLTMAGLPSATPYEDSPATATSTDEGAEQTTAPTSTAPVMETSAPATVTWA</sequence>
<dbReference type="OrthoDB" id="10292058at2759"/>
<feature type="region of interest" description="Disordered" evidence="1">
    <location>
        <begin position="31"/>
        <end position="65"/>
    </location>
</feature>
<accession>A0A8K0LA54</accession>
<evidence type="ECO:0000313" key="4">
    <source>
        <dbReference type="Proteomes" id="UP000809789"/>
    </source>
</evidence>
<gene>
    <name evidence="3" type="ORF">KVT40_000043</name>
</gene>
<organism evidence="3 4">
    <name type="scientific">Elsinoe batatas</name>
    <dbReference type="NCBI Taxonomy" id="2601811"/>
    <lineage>
        <taxon>Eukaryota</taxon>
        <taxon>Fungi</taxon>
        <taxon>Dikarya</taxon>
        <taxon>Ascomycota</taxon>
        <taxon>Pezizomycotina</taxon>
        <taxon>Dothideomycetes</taxon>
        <taxon>Dothideomycetidae</taxon>
        <taxon>Myriangiales</taxon>
        <taxon>Elsinoaceae</taxon>
        <taxon>Elsinoe</taxon>
    </lineage>
</organism>
<comment type="caution">
    <text evidence="3">The sequence shown here is derived from an EMBL/GenBank/DDBJ whole genome shotgun (WGS) entry which is preliminary data.</text>
</comment>
<keyword evidence="4" id="KW-1185">Reference proteome</keyword>
<feature type="compositionally biased region" description="Basic and acidic residues" evidence="1">
    <location>
        <begin position="363"/>
        <end position="375"/>
    </location>
</feature>
<reference evidence="3" key="1">
    <citation type="submission" date="2021-07" db="EMBL/GenBank/DDBJ databases">
        <title>Elsinoe batatas strain:CRI-CJ2 Genome sequencing and assembly.</title>
        <authorList>
            <person name="Huang L."/>
        </authorList>
    </citation>
    <scope>NUCLEOTIDE SEQUENCE</scope>
    <source>
        <strain evidence="3">CRI-CJ2</strain>
    </source>
</reference>
<evidence type="ECO:0000256" key="1">
    <source>
        <dbReference type="SAM" id="MobiDB-lite"/>
    </source>
</evidence>
<feature type="chain" id="PRO_5035453027" evidence="2">
    <location>
        <begin position="22"/>
        <end position="710"/>
    </location>
</feature>
<name>A0A8K0LA54_9PEZI</name>
<evidence type="ECO:0000256" key="2">
    <source>
        <dbReference type="SAM" id="SignalP"/>
    </source>
</evidence>
<keyword evidence="2" id="KW-0732">Signal</keyword>
<feature type="region of interest" description="Disordered" evidence="1">
    <location>
        <begin position="667"/>
        <end position="710"/>
    </location>
</feature>